<name>A0ABY9HPC5_9ACTN</name>
<evidence type="ECO:0000313" key="1">
    <source>
        <dbReference type="EMBL" id="WLQ35356.1"/>
    </source>
</evidence>
<dbReference type="EMBL" id="CP120997">
    <property type="protein sequence ID" value="WLQ35356.1"/>
    <property type="molecule type" value="Genomic_DNA"/>
</dbReference>
<evidence type="ECO:0000313" key="2">
    <source>
        <dbReference type="Proteomes" id="UP001239522"/>
    </source>
</evidence>
<gene>
    <name evidence="1" type="ORF">P8A18_18855</name>
</gene>
<organism evidence="1 2">
    <name type="scientific">Streptomyces castrisilvae</name>
    <dbReference type="NCBI Taxonomy" id="3033811"/>
    <lineage>
        <taxon>Bacteria</taxon>
        <taxon>Bacillati</taxon>
        <taxon>Actinomycetota</taxon>
        <taxon>Actinomycetes</taxon>
        <taxon>Kitasatosporales</taxon>
        <taxon>Streptomycetaceae</taxon>
        <taxon>Streptomyces</taxon>
    </lineage>
</organism>
<keyword evidence="2" id="KW-1185">Reference proteome</keyword>
<dbReference type="RefSeq" id="WP_306056011.1">
    <property type="nucleotide sequence ID" value="NZ_CP120997.1"/>
</dbReference>
<accession>A0ABY9HPC5</accession>
<sequence>MTYESAISTNSGNSYDVEITATVTRVGDRYELKGKVKAKCFHSSGPDQKWGLAFGSSAESWRYAEGACGDRTWRYEDINVTGPLRPDGRVYLQAGAYGGNGLGSWGWGTQRSVWV</sequence>
<proteinExistence type="predicted"/>
<dbReference type="Proteomes" id="UP001239522">
    <property type="component" value="Chromosome"/>
</dbReference>
<protein>
    <submittedName>
        <fullName evidence="1">Uncharacterized protein</fullName>
    </submittedName>
</protein>
<reference evidence="1 2" key="1">
    <citation type="submission" date="2023-03" db="EMBL/GenBank/DDBJ databases">
        <title>Isolation and description of six Streptomyces strains from soil environments, able to metabolize different microbial glucans.</title>
        <authorList>
            <person name="Widen T."/>
            <person name="Larsbrink J."/>
        </authorList>
    </citation>
    <scope>NUCLEOTIDE SEQUENCE [LARGE SCALE GENOMIC DNA]</scope>
    <source>
        <strain evidence="1 2">Mut1</strain>
    </source>
</reference>